<evidence type="ECO:0000256" key="2">
    <source>
        <dbReference type="ARBA" id="ARBA00023054"/>
    </source>
</evidence>
<keyword evidence="3" id="KW-1133">Transmembrane helix</keyword>
<dbReference type="Proteomes" id="UP000246005">
    <property type="component" value="Unassembled WGS sequence"/>
</dbReference>
<reference evidence="4 5" key="1">
    <citation type="submission" date="2018-05" db="EMBL/GenBank/DDBJ databases">
        <title>Genomic Encyclopedia of Type Strains, Phase IV (KMG-IV): sequencing the most valuable type-strain genomes for metagenomic binning, comparative biology and taxonomic classification.</title>
        <authorList>
            <person name="Goeker M."/>
        </authorList>
    </citation>
    <scope>NUCLEOTIDE SEQUENCE [LARGE SCALE GENOMIC DNA]</scope>
    <source>
        <strain evidence="4 5">DSM 45480</strain>
    </source>
</reference>
<dbReference type="PANTHER" id="PTHR32347">
    <property type="entry name" value="EFFLUX SYSTEM COMPONENT YKNX-RELATED"/>
    <property type="match status" value="1"/>
</dbReference>
<organism evidence="4 5">
    <name type="scientific">Lentzea atacamensis</name>
    <dbReference type="NCBI Taxonomy" id="531938"/>
    <lineage>
        <taxon>Bacteria</taxon>
        <taxon>Bacillati</taxon>
        <taxon>Actinomycetota</taxon>
        <taxon>Actinomycetes</taxon>
        <taxon>Pseudonocardiales</taxon>
        <taxon>Pseudonocardiaceae</taxon>
        <taxon>Lentzea</taxon>
    </lineage>
</organism>
<dbReference type="PANTHER" id="PTHR32347:SF29">
    <property type="entry name" value="UPF0194 MEMBRANE PROTEIN YBHG"/>
    <property type="match status" value="1"/>
</dbReference>
<dbReference type="SUPFAM" id="SSF47090">
    <property type="entry name" value="PGBD-like"/>
    <property type="match status" value="1"/>
</dbReference>
<proteinExistence type="predicted"/>
<dbReference type="RefSeq" id="WP_109636899.1">
    <property type="nucleotide sequence ID" value="NZ_QGHB01000004.1"/>
</dbReference>
<comment type="subcellular location">
    <subcellularLocation>
        <location evidence="1">Cell envelope</location>
    </subcellularLocation>
</comment>
<keyword evidence="3" id="KW-0812">Transmembrane</keyword>
<dbReference type="AlphaFoldDB" id="A0A316I4H6"/>
<protein>
    <recommendedName>
        <fullName evidence="6">Peptidoglycan binding domain-containing protein</fullName>
    </recommendedName>
</protein>
<dbReference type="EMBL" id="QGHB01000004">
    <property type="protein sequence ID" value="PWK87317.1"/>
    <property type="molecule type" value="Genomic_DNA"/>
</dbReference>
<dbReference type="InterPro" id="IPR050465">
    <property type="entry name" value="UPF0194_transport"/>
</dbReference>
<dbReference type="InterPro" id="IPR036365">
    <property type="entry name" value="PGBD-like_sf"/>
</dbReference>
<keyword evidence="3" id="KW-0472">Membrane</keyword>
<keyword evidence="2" id="KW-0175">Coiled coil</keyword>
<accession>A0A316I4H6</accession>
<evidence type="ECO:0000256" key="3">
    <source>
        <dbReference type="SAM" id="Phobius"/>
    </source>
</evidence>
<evidence type="ECO:0000256" key="1">
    <source>
        <dbReference type="ARBA" id="ARBA00004196"/>
    </source>
</evidence>
<evidence type="ECO:0000313" key="5">
    <source>
        <dbReference type="Proteomes" id="UP000246005"/>
    </source>
</evidence>
<dbReference type="Gene3D" id="2.40.420.20">
    <property type="match status" value="1"/>
</dbReference>
<gene>
    <name evidence="4" type="ORF">C8D88_104478</name>
</gene>
<sequence>MLIKIHGMRKTVIAAAVLVVVVTTAVLLVVVRGRSDEPAAAPPPAVKTTTVQKGDLTNTRTLQANLGFGAARPVKGSAGTVTKLPAAGQVTELGKELYRVDDQPVVVFFGATPLFRALDTPGVKGSDVAVLMDNLAALGHQVGTRPRDATKAELTPRVVDALKKWQRSLGVEQTGVLQPGRVLVLDRPMRVATVKAQPGAPATEELFELTPTTRLVTMQVPVSEAGAVKADMPVVIVRPDSREIPGKVTSVTTAPAQENNGGQKVDVLVTPDNPADVADLDTAPVRLKITTESRTGVLTVPLTALVALKEGGYAVQLPGGALKAVQTGLYSQDKVEISGDGITDGLEVVTAQ</sequence>
<name>A0A316I4H6_9PSEU</name>
<comment type="caution">
    <text evidence="4">The sequence shown here is derived from an EMBL/GenBank/DDBJ whole genome shotgun (WGS) entry which is preliminary data.</text>
</comment>
<evidence type="ECO:0008006" key="6">
    <source>
        <dbReference type="Google" id="ProtNLM"/>
    </source>
</evidence>
<dbReference type="GO" id="GO:0030313">
    <property type="term" value="C:cell envelope"/>
    <property type="evidence" value="ECO:0007669"/>
    <property type="project" value="UniProtKB-SubCell"/>
</dbReference>
<feature type="transmembrane region" description="Helical" evidence="3">
    <location>
        <begin position="12"/>
        <end position="31"/>
    </location>
</feature>
<evidence type="ECO:0000313" key="4">
    <source>
        <dbReference type="EMBL" id="PWK87317.1"/>
    </source>
</evidence>